<keyword evidence="3 5" id="KW-0413">Isomerase</keyword>
<dbReference type="InterPro" id="IPR008183">
    <property type="entry name" value="Aldose_1/G6P_1-epimerase"/>
</dbReference>
<dbReference type="PIRSF" id="PIRSF005096">
    <property type="entry name" value="GALM"/>
    <property type="match status" value="1"/>
</dbReference>
<dbReference type="CDD" id="cd09019">
    <property type="entry name" value="galactose_mutarotase_like"/>
    <property type="match status" value="1"/>
</dbReference>
<dbReference type="Pfam" id="PF01263">
    <property type="entry name" value="Aldose_epim"/>
    <property type="match status" value="1"/>
</dbReference>
<feature type="active site" description="Proton acceptor" evidence="6">
    <location>
        <position position="308"/>
    </location>
</feature>
<feature type="binding site" evidence="8">
    <location>
        <begin position="174"/>
        <end position="176"/>
    </location>
    <ligand>
        <name>beta-D-galactose</name>
        <dbReference type="ChEBI" id="CHEBI:27667"/>
    </ligand>
</feature>
<gene>
    <name evidence="9" type="ORF">CWR45_05635</name>
</gene>
<evidence type="ECO:0000256" key="1">
    <source>
        <dbReference type="ARBA" id="ARBA00005028"/>
    </source>
</evidence>
<keyword evidence="10" id="KW-1185">Reference proteome</keyword>
<keyword evidence="4 5" id="KW-0119">Carbohydrate metabolism</keyword>
<reference evidence="10" key="1">
    <citation type="submission" date="2017-11" db="EMBL/GenBank/DDBJ databases">
        <authorList>
            <person name="Zhu W."/>
        </authorList>
    </citation>
    <scope>NUCLEOTIDE SEQUENCE [LARGE SCALE GENOMIC DNA]</scope>
    <source>
        <strain evidence="10">CAU 1051</strain>
    </source>
</reference>
<dbReference type="Gene3D" id="2.70.98.10">
    <property type="match status" value="1"/>
</dbReference>
<evidence type="ECO:0000256" key="4">
    <source>
        <dbReference type="ARBA" id="ARBA00023277"/>
    </source>
</evidence>
<dbReference type="InterPro" id="IPR011013">
    <property type="entry name" value="Gal_mutarotase_sf_dom"/>
</dbReference>
<dbReference type="EMBL" id="PIOD01000005">
    <property type="protein sequence ID" value="RDW20709.1"/>
    <property type="molecule type" value="Genomic_DNA"/>
</dbReference>
<dbReference type="EC" id="5.1.3.3" evidence="5"/>
<dbReference type="Proteomes" id="UP000256520">
    <property type="component" value="Unassembled WGS sequence"/>
</dbReference>
<dbReference type="InterPro" id="IPR014718">
    <property type="entry name" value="GH-type_carb-bd"/>
</dbReference>
<dbReference type="NCBIfam" id="NF008277">
    <property type="entry name" value="PRK11055.1"/>
    <property type="match status" value="1"/>
</dbReference>
<dbReference type="InterPro" id="IPR015443">
    <property type="entry name" value="Aldose_1-epimerase"/>
</dbReference>
<comment type="caution">
    <text evidence="9">The sequence shown here is derived from an EMBL/GenBank/DDBJ whole genome shotgun (WGS) entry which is preliminary data.</text>
</comment>
<dbReference type="SUPFAM" id="SSF74650">
    <property type="entry name" value="Galactose mutarotase-like"/>
    <property type="match status" value="1"/>
</dbReference>
<evidence type="ECO:0000313" key="9">
    <source>
        <dbReference type="EMBL" id="RDW20709.1"/>
    </source>
</evidence>
<comment type="pathway">
    <text evidence="1 5">Carbohydrate metabolism; hexose metabolism.</text>
</comment>
<protein>
    <recommendedName>
        <fullName evidence="5">Aldose 1-epimerase</fullName>
        <ecNumber evidence="5">5.1.3.3</ecNumber>
    </recommendedName>
</protein>
<evidence type="ECO:0000256" key="5">
    <source>
        <dbReference type="PIRNR" id="PIRNR005096"/>
    </source>
</evidence>
<dbReference type="PANTHER" id="PTHR10091">
    <property type="entry name" value="ALDOSE-1-EPIMERASE"/>
    <property type="match status" value="1"/>
</dbReference>
<dbReference type="InterPro" id="IPR047215">
    <property type="entry name" value="Galactose_mutarotase-like"/>
</dbReference>
<dbReference type="GO" id="GO:0030246">
    <property type="term" value="F:carbohydrate binding"/>
    <property type="evidence" value="ECO:0007669"/>
    <property type="project" value="InterPro"/>
</dbReference>
<comment type="catalytic activity">
    <reaction evidence="5">
        <text>alpha-D-glucose = beta-D-glucose</text>
        <dbReference type="Rhea" id="RHEA:10264"/>
        <dbReference type="ChEBI" id="CHEBI:15903"/>
        <dbReference type="ChEBI" id="CHEBI:17925"/>
        <dbReference type="EC" id="5.1.3.3"/>
    </reaction>
</comment>
<feature type="active site" description="Proton donor" evidence="6">
    <location>
        <position position="174"/>
    </location>
</feature>
<dbReference type="AlphaFoldDB" id="A0A3D8PZW7"/>
<evidence type="ECO:0000256" key="3">
    <source>
        <dbReference type="ARBA" id="ARBA00023235"/>
    </source>
</evidence>
<name>A0A3D8PZW7_9BACI</name>
<feature type="binding site" evidence="7">
    <location>
        <position position="247"/>
    </location>
    <ligand>
        <name>beta-D-galactose</name>
        <dbReference type="ChEBI" id="CHEBI:27667"/>
    </ligand>
</feature>
<dbReference type="PANTHER" id="PTHR10091:SF0">
    <property type="entry name" value="GALACTOSE MUTAROTASE"/>
    <property type="match status" value="1"/>
</dbReference>
<dbReference type="GO" id="GO:0005737">
    <property type="term" value="C:cytoplasm"/>
    <property type="evidence" value="ECO:0007669"/>
    <property type="project" value="TreeGrafter"/>
</dbReference>
<dbReference type="GO" id="GO:0006006">
    <property type="term" value="P:glucose metabolic process"/>
    <property type="evidence" value="ECO:0007669"/>
    <property type="project" value="TreeGrafter"/>
</dbReference>
<evidence type="ECO:0000256" key="8">
    <source>
        <dbReference type="PIRSR" id="PIRSR005096-3"/>
    </source>
</evidence>
<sequence length="344" mass="38132">MIETNEILGKWQEFTLKNKNGMKVSVLDYGGIISQILVPDRDGLLEDVVLGYQDYEDYTENPNFFGALIGRVAGRIQDAAFELDGKTYELEANEGKNQLHGGSGGFHQIIWDVEPFETDGAVSLKLGHQSADGDGGYPGNVAIEVTYTLTDSNQLILDYVAKSDKTTPITLTNHSYFNLSGNLKNTVHQHEVRMNSNHFVELDSKLIPTGRLLDSAGTVFDFRDGRLLQDGFVDDSLQNRLASSGYDHYFVFDSEQENTIVVHDKDSGRRMDIVTTQPGVVMYTSNSLVAGEKLRNGLSRKYLGVCFETQGSPASLQHEGFPDVVLNAGESYKKQTTFSFSVEE</sequence>
<evidence type="ECO:0000256" key="2">
    <source>
        <dbReference type="ARBA" id="ARBA00006206"/>
    </source>
</evidence>
<accession>A0A3D8PZW7</accession>
<dbReference type="RefSeq" id="WP_115748840.1">
    <property type="nucleotide sequence ID" value="NZ_PIOD01000005.1"/>
</dbReference>
<evidence type="ECO:0000256" key="6">
    <source>
        <dbReference type="PIRSR" id="PIRSR005096-1"/>
    </source>
</evidence>
<organism evidence="9 10">
    <name type="scientific">Oceanobacillus chungangensis</name>
    <dbReference type="NCBI Taxonomy" id="1229152"/>
    <lineage>
        <taxon>Bacteria</taxon>
        <taxon>Bacillati</taxon>
        <taxon>Bacillota</taxon>
        <taxon>Bacilli</taxon>
        <taxon>Bacillales</taxon>
        <taxon>Bacillaceae</taxon>
        <taxon>Oceanobacillus</taxon>
    </lineage>
</organism>
<dbReference type="GO" id="GO:0004034">
    <property type="term" value="F:aldose 1-epimerase activity"/>
    <property type="evidence" value="ECO:0007669"/>
    <property type="project" value="UniProtKB-EC"/>
</dbReference>
<dbReference type="GO" id="GO:0033499">
    <property type="term" value="P:galactose catabolic process via UDP-galactose, Leloir pathway"/>
    <property type="evidence" value="ECO:0007669"/>
    <property type="project" value="TreeGrafter"/>
</dbReference>
<dbReference type="OrthoDB" id="9779408at2"/>
<comment type="similarity">
    <text evidence="2 5">Belongs to the aldose epimerase family.</text>
</comment>
<evidence type="ECO:0000313" key="10">
    <source>
        <dbReference type="Proteomes" id="UP000256520"/>
    </source>
</evidence>
<dbReference type="UniPathway" id="UPA00242"/>
<evidence type="ECO:0000256" key="7">
    <source>
        <dbReference type="PIRSR" id="PIRSR005096-2"/>
    </source>
</evidence>
<proteinExistence type="inferred from homology"/>